<name>A0A2V4ADW1_9PSEU</name>
<evidence type="ECO:0000256" key="1">
    <source>
        <dbReference type="SAM" id="MobiDB-lite"/>
    </source>
</evidence>
<dbReference type="PANTHER" id="PTHR33371:SF4">
    <property type="entry name" value="INTERMEMBRANE PHOSPHOLIPID TRANSPORT SYSTEM BINDING PROTEIN MLAD"/>
    <property type="match status" value="1"/>
</dbReference>
<dbReference type="Pfam" id="PF02470">
    <property type="entry name" value="MlaD"/>
    <property type="match status" value="1"/>
</dbReference>
<dbReference type="SUPFAM" id="SSF58104">
    <property type="entry name" value="Methyl-accepting chemotaxis protein (MCP) signaling domain"/>
    <property type="match status" value="1"/>
</dbReference>
<sequence length="431" mass="45535">MRISHSVLPAIRLTVLIVFVAVCAVIFGYLWDNSGGRLPFQRSAYQLSASFPRVANLVPGADVMVAGVRVGEVAEVRPAGERARVTMELDNQYPVHEGATVRVRNKTLVEETFLEISDGDGAPVPSGATLPDSAGQPPVQLNDVLASLDQPTREALASAVRSLGGATEGSRENISRALTGLGYLGREGQGALAALSAQSDDLSKLTGKTATLLAALDTSQGQIARLVADADTLTRTTADGAGQIEAVLRRLPPVLDSASAATDDLDRLSTSLAPIAQNLRTAAPDLSAALRELPRTSADLRGLLPSLDGVLNTAPDTLTRVPAVAADAQRLLPTLDVALADVNPMLAYLRPYGPDVASMFANMAQSMARGDTNGRWLRTFPPVNEQSVRGNPLNLNQIPLLDKYNPYPAPGEAANPGPFDGEYPRVQRDNK</sequence>
<comment type="caution">
    <text evidence="3">The sequence shown here is derived from an EMBL/GenBank/DDBJ whole genome shotgun (WGS) entry which is preliminary data.</text>
</comment>
<dbReference type="InterPro" id="IPR052336">
    <property type="entry name" value="MlaD_Phospholipid_Transporter"/>
</dbReference>
<feature type="region of interest" description="Disordered" evidence="1">
    <location>
        <begin position="407"/>
        <end position="431"/>
    </location>
</feature>
<accession>A0A2V4ADW1</accession>
<dbReference type="EMBL" id="MASW01000014">
    <property type="protein sequence ID" value="PXY17395.1"/>
    <property type="molecule type" value="Genomic_DNA"/>
</dbReference>
<feature type="compositionally biased region" description="Basic and acidic residues" evidence="1">
    <location>
        <begin position="422"/>
        <end position="431"/>
    </location>
</feature>
<organism evidence="3 4">
    <name type="scientific">Prauserella muralis</name>
    <dbReference type="NCBI Taxonomy" id="588067"/>
    <lineage>
        <taxon>Bacteria</taxon>
        <taxon>Bacillati</taxon>
        <taxon>Actinomycetota</taxon>
        <taxon>Actinomycetes</taxon>
        <taxon>Pseudonocardiales</taxon>
        <taxon>Pseudonocardiaceae</taxon>
        <taxon>Prauserella</taxon>
    </lineage>
</organism>
<keyword evidence="2" id="KW-1133">Transmembrane helix</keyword>
<evidence type="ECO:0000313" key="3">
    <source>
        <dbReference type="EMBL" id="PXY17395.1"/>
    </source>
</evidence>
<dbReference type="AlphaFoldDB" id="A0A2V4ADW1"/>
<dbReference type="RefSeq" id="WP_009156918.1">
    <property type="nucleotide sequence ID" value="NZ_MASW01000014.1"/>
</dbReference>
<dbReference type="Proteomes" id="UP000249915">
    <property type="component" value="Unassembled WGS sequence"/>
</dbReference>
<dbReference type="InterPro" id="IPR003399">
    <property type="entry name" value="Mce/MlaD"/>
</dbReference>
<proteinExistence type="predicted"/>
<keyword evidence="2" id="KW-0812">Transmembrane</keyword>
<evidence type="ECO:0000313" key="4">
    <source>
        <dbReference type="Proteomes" id="UP000249915"/>
    </source>
</evidence>
<dbReference type="OrthoDB" id="4510799at2"/>
<evidence type="ECO:0000256" key="2">
    <source>
        <dbReference type="SAM" id="Phobius"/>
    </source>
</evidence>
<keyword evidence="4" id="KW-1185">Reference proteome</keyword>
<reference evidence="3 4" key="1">
    <citation type="submission" date="2016-07" db="EMBL/GenBank/DDBJ databases">
        <title>Draft genome sequence of Prauserella muralis DSM 45305, isolated from a mould-covered wall in an indoor environment.</title>
        <authorList>
            <person name="Ruckert C."/>
            <person name="Albersmeier A."/>
            <person name="Jiang C.-L."/>
            <person name="Jiang Y."/>
            <person name="Kalinowski J."/>
            <person name="Schneider O."/>
            <person name="Winkler A."/>
            <person name="Zotchev S.B."/>
        </authorList>
    </citation>
    <scope>NUCLEOTIDE SEQUENCE [LARGE SCALE GENOMIC DNA]</scope>
    <source>
        <strain evidence="3 4">DSM 45305</strain>
    </source>
</reference>
<protein>
    <submittedName>
        <fullName evidence="3">Virulence factor Mce</fullName>
    </submittedName>
</protein>
<dbReference type="GO" id="GO:0005543">
    <property type="term" value="F:phospholipid binding"/>
    <property type="evidence" value="ECO:0007669"/>
    <property type="project" value="TreeGrafter"/>
</dbReference>
<dbReference type="GO" id="GO:0005548">
    <property type="term" value="F:phospholipid transporter activity"/>
    <property type="evidence" value="ECO:0007669"/>
    <property type="project" value="TreeGrafter"/>
</dbReference>
<gene>
    <name evidence="3" type="ORF">BAY60_34460</name>
</gene>
<feature type="transmembrane region" description="Helical" evidence="2">
    <location>
        <begin position="12"/>
        <end position="31"/>
    </location>
</feature>
<keyword evidence="2" id="KW-0472">Membrane</keyword>
<dbReference type="PANTHER" id="PTHR33371">
    <property type="entry name" value="INTERMEMBRANE PHOSPHOLIPID TRANSPORT SYSTEM BINDING PROTEIN MLAD-RELATED"/>
    <property type="match status" value="1"/>
</dbReference>